<name>A0ABT8GEZ0_9MICO</name>
<dbReference type="RefSeq" id="WP_301141256.1">
    <property type="nucleotide sequence ID" value="NZ_JAUHQA010000001.1"/>
</dbReference>
<gene>
    <name evidence="1" type="ORF">QQX02_03540</name>
</gene>
<protein>
    <submittedName>
        <fullName evidence="1">DUF952 domain-containing protein</fullName>
    </submittedName>
</protein>
<dbReference type="InterPro" id="IPR009297">
    <property type="entry name" value="DUF952"/>
</dbReference>
<dbReference type="PANTHER" id="PTHR34129">
    <property type="entry name" value="BLR1139 PROTEIN"/>
    <property type="match status" value="1"/>
</dbReference>
<dbReference type="SUPFAM" id="SSF56399">
    <property type="entry name" value="ADP-ribosylation"/>
    <property type="match status" value="1"/>
</dbReference>
<dbReference type="PANTHER" id="PTHR34129:SF1">
    <property type="entry name" value="DUF952 DOMAIN-CONTAINING PROTEIN"/>
    <property type="match status" value="1"/>
</dbReference>
<dbReference type="Proteomes" id="UP001172708">
    <property type="component" value="Unassembled WGS sequence"/>
</dbReference>
<organism evidence="1 2">
    <name type="scientific">Demequina muriae</name>
    <dbReference type="NCBI Taxonomy" id="3051664"/>
    <lineage>
        <taxon>Bacteria</taxon>
        <taxon>Bacillati</taxon>
        <taxon>Actinomycetota</taxon>
        <taxon>Actinomycetes</taxon>
        <taxon>Micrococcales</taxon>
        <taxon>Demequinaceae</taxon>
        <taxon>Demequina</taxon>
    </lineage>
</organism>
<keyword evidence="2" id="KW-1185">Reference proteome</keyword>
<dbReference type="EMBL" id="JAUHQA010000001">
    <property type="protein sequence ID" value="MDN4479996.1"/>
    <property type="molecule type" value="Genomic_DNA"/>
</dbReference>
<accession>A0ABT8GEZ0</accession>
<proteinExistence type="predicted"/>
<evidence type="ECO:0000313" key="2">
    <source>
        <dbReference type="Proteomes" id="UP001172708"/>
    </source>
</evidence>
<dbReference type="Pfam" id="PF06108">
    <property type="entry name" value="DUF952"/>
    <property type="match status" value="1"/>
</dbReference>
<evidence type="ECO:0000313" key="1">
    <source>
        <dbReference type="EMBL" id="MDN4479996.1"/>
    </source>
</evidence>
<sequence length="114" mass="12581">MPLLHIAHRSDWEAAERSGSYEISTRGHVLSDVGFIHASHPHQVSRVAAHVHGDDPEDLVVLVIDPSAVRADGVEIREEDGGAGELFPHIYGAIRPAWVVEARPARFEDESFAW</sequence>
<dbReference type="Gene3D" id="3.20.170.20">
    <property type="entry name" value="Protein of unknown function DUF952"/>
    <property type="match status" value="1"/>
</dbReference>
<comment type="caution">
    <text evidence="1">The sequence shown here is derived from an EMBL/GenBank/DDBJ whole genome shotgun (WGS) entry which is preliminary data.</text>
</comment>
<reference evidence="1" key="1">
    <citation type="submission" date="2023-06" db="EMBL/GenBank/DDBJ databases">
        <title>Egi l300058.</title>
        <authorList>
            <person name="Gao L."/>
            <person name="Fang B.-Z."/>
            <person name="Li W.-J."/>
        </authorList>
    </citation>
    <scope>NUCLEOTIDE SEQUENCE</scope>
    <source>
        <strain evidence="1">EGI L300058</strain>
    </source>
</reference>